<dbReference type="AlphaFoldDB" id="A0A1U9KPI5"/>
<organism evidence="1 2">
    <name type="scientific">Neoasaia chiangmaiensis</name>
    <dbReference type="NCBI Taxonomy" id="320497"/>
    <lineage>
        <taxon>Bacteria</taxon>
        <taxon>Pseudomonadati</taxon>
        <taxon>Pseudomonadota</taxon>
        <taxon>Alphaproteobacteria</taxon>
        <taxon>Acetobacterales</taxon>
        <taxon>Acetobacteraceae</taxon>
        <taxon>Neoasaia</taxon>
    </lineage>
</organism>
<dbReference type="InterPro" id="IPR008318">
    <property type="entry name" value="UCP030820"/>
</dbReference>
<dbReference type="KEGG" id="nch:A0U93_07025"/>
<name>A0A1U9KPI5_9PROT</name>
<evidence type="ECO:0000313" key="1">
    <source>
        <dbReference type="EMBL" id="AQS87724.1"/>
    </source>
</evidence>
<gene>
    <name evidence="1" type="ORF">A0U93_07025</name>
</gene>
<proteinExistence type="predicted"/>
<reference evidence="1 2" key="1">
    <citation type="submission" date="2016-03" db="EMBL/GenBank/DDBJ databases">
        <title>Acetic acid bacteria sequencing.</title>
        <authorList>
            <person name="Brandt J."/>
            <person name="Jakob F."/>
            <person name="Vogel R.F."/>
        </authorList>
    </citation>
    <scope>NUCLEOTIDE SEQUENCE [LARGE SCALE GENOMIC DNA]</scope>
    <source>
        <strain evidence="1 2">NBRC 101099</strain>
    </source>
</reference>
<dbReference type="Proteomes" id="UP000188604">
    <property type="component" value="Chromosome"/>
</dbReference>
<sequence length="144" mass="15813">MKRLDLSGRATVGSVAVPFEELATQPTARGVVLTPDVAFESLAPYLPQLDLVVVTFPIFRDGRGFTQARALREYGGFTGEIRATGHLLPDQANHLRRVGIDSVELPDDADPSPWERERHRFHTAYQFSVGGESGPLSGLRRALT</sequence>
<protein>
    <submittedName>
        <fullName evidence="1">Uncharacterized protein</fullName>
    </submittedName>
</protein>
<dbReference type="Pfam" id="PF06073">
    <property type="entry name" value="DUF934"/>
    <property type="match status" value="1"/>
</dbReference>
<keyword evidence="2" id="KW-1185">Reference proteome</keyword>
<dbReference type="OrthoDB" id="9800421at2"/>
<evidence type="ECO:0000313" key="2">
    <source>
        <dbReference type="Proteomes" id="UP000188604"/>
    </source>
</evidence>
<dbReference type="EMBL" id="CP014691">
    <property type="protein sequence ID" value="AQS87724.1"/>
    <property type="molecule type" value="Genomic_DNA"/>
</dbReference>
<accession>A0A1U9KPI5</accession>
<dbReference type="STRING" id="320497.A0U93_07025"/>
<dbReference type="RefSeq" id="WP_077806716.1">
    <property type="nucleotide sequence ID" value="NZ_BJXS01000002.1"/>
</dbReference>